<sequence length="455" mass="51611">MMTENSKMTHSKGEARGEATRQKILAAADKVFSQHPFGAASVRKIAQEGGFEHPLIQYHFKTKARLFEEYITRLNEEFISAVLSMLPGLEKVSPAEGLSLFLDRILEHGFQSSFMKVMMLNVGGMNFLDKSLPGAENMRKALQKVAGFFKEAYSPKGTGQELYMWMFAFALVLNNFLGARHFHAKTEDLNPESDEYRKWVKEAMMFLFLPPLQRVMKGTQVQDFGPIAPRGYGKKKKKPSGLDGHLRKGEATRLKILDAAREVFSTNPYSTASIRMIGKKGGFDFTLIHHYFPTKKELFEAVGVDLLERSLDVNQDIMEGLETMPALAALTEAFGRILSNSFANPAAEMVLMQNMAQMDRGEEIPGFEFVMFYHKCVMDMIQERFFPDAPPKVIQMWLHCLVTITYSCVGSPAYPARIAGMDPKSKEYRQWVKDTLVFLFFPTLYDMLFPGEAKK</sequence>
<dbReference type="Proteomes" id="UP000000739">
    <property type="component" value="Chromosome"/>
</dbReference>
<dbReference type="PANTHER" id="PTHR30055">
    <property type="entry name" value="HTH-TYPE TRANSCRIPTIONAL REGULATOR RUTR"/>
    <property type="match status" value="1"/>
</dbReference>
<dbReference type="SUPFAM" id="SSF46689">
    <property type="entry name" value="Homeodomain-like"/>
    <property type="match status" value="2"/>
</dbReference>
<feature type="domain" description="HTH tetR-type" evidence="5">
    <location>
        <begin position="250"/>
        <end position="310"/>
    </location>
</feature>
<dbReference type="PROSITE" id="PS50977">
    <property type="entry name" value="HTH_TETR_2"/>
    <property type="match status" value="2"/>
</dbReference>
<feature type="domain" description="HTH tetR-type" evidence="5">
    <location>
        <begin position="18"/>
        <end position="78"/>
    </location>
</feature>
<dbReference type="HOGENOM" id="CLU_600943_0_0_7"/>
<name>B8FC96_DESAL</name>
<dbReference type="Gene3D" id="1.10.357.10">
    <property type="entry name" value="Tetracycline Repressor, domain 2"/>
    <property type="match status" value="2"/>
</dbReference>
<dbReference type="PANTHER" id="PTHR30055:SF234">
    <property type="entry name" value="HTH-TYPE TRANSCRIPTIONAL REGULATOR BETI"/>
    <property type="match status" value="1"/>
</dbReference>
<dbReference type="GO" id="GO:0003700">
    <property type="term" value="F:DNA-binding transcription factor activity"/>
    <property type="evidence" value="ECO:0007669"/>
    <property type="project" value="TreeGrafter"/>
</dbReference>
<dbReference type="AlphaFoldDB" id="B8FC96"/>
<dbReference type="EMBL" id="CP001322">
    <property type="protein sequence ID" value="ACL05514.1"/>
    <property type="molecule type" value="Genomic_DNA"/>
</dbReference>
<dbReference type="Pfam" id="PF00440">
    <property type="entry name" value="TetR_N"/>
    <property type="match status" value="2"/>
</dbReference>
<dbReference type="InterPro" id="IPR001647">
    <property type="entry name" value="HTH_TetR"/>
</dbReference>
<evidence type="ECO:0000313" key="7">
    <source>
        <dbReference type="Proteomes" id="UP000000739"/>
    </source>
</evidence>
<gene>
    <name evidence="6" type="ordered locus">Dalk_3828</name>
</gene>
<keyword evidence="1" id="KW-0805">Transcription regulation</keyword>
<dbReference type="GO" id="GO:0000976">
    <property type="term" value="F:transcription cis-regulatory region binding"/>
    <property type="evidence" value="ECO:0007669"/>
    <property type="project" value="TreeGrafter"/>
</dbReference>
<evidence type="ECO:0000256" key="1">
    <source>
        <dbReference type="ARBA" id="ARBA00023015"/>
    </source>
</evidence>
<evidence type="ECO:0000256" key="2">
    <source>
        <dbReference type="ARBA" id="ARBA00023125"/>
    </source>
</evidence>
<proteinExistence type="predicted"/>
<keyword evidence="2 4" id="KW-0238">DNA-binding</keyword>
<dbReference type="InterPro" id="IPR050109">
    <property type="entry name" value="HTH-type_TetR-like_transc_reg"/>
</dbReference>
<dbReference type="InterPro" id="IPR009057">
    <property type="entry name" value="Homeodomain-like_sf"/>
</dbReference>
<keyword evidence="7" id="KW-1185">Reference proteome</keyword>
<protein>
    <submittedName>
        <fullName evidence="6">Transcriptional regulator, TetR family</fullName>
    </submittedName>
</protein>
<evidence type="ECO:0000256" key="4">
    <source>
        <dbReference type="PROSITE-ProRule" id="PRU00335"/>
    </source>
</evidence>
<evidence type="ECO:0000313" key="6">
    <source>
        <dbReference type="EMBL" id="ACL05514.1"/>
    </source>
</evidence>
<accession>B8FC96</accession>
<evidence type="ECO:0000256" key="3">
    <source>
        <dbReference type="ARBA" id="ARBA00023163"/>
    </source>
</evidence>
<evidence type="ECO:0000259" key="5">
    <source>
        <dbReference type="PROSITE" id="PS50977"/>
    </source>
</evidence>
<dbReference type="KEGG" id="dal:Dalk_3828"/>
<dbReference type="eggNOG" id="COG1309">
    <property type="taxonomic scope" value="Bacteria"/>
</dbReference>
<organism evidence="6 7">
    <name type="scientific">Desulfatibacillum aliphaticivorans</name>
    <dbReference type="NCBI Taxonomy" id="218208"/>
    <lineage>
        <taxon>Bacteria</taxon>
        <taxon>Pseudomonadati</taxon>
        <taxon>Thermodesulfobacteriota</taxon>
        <taxon>Desulfobacteria</taxon>
        <taxon>Desulfobacterales</taxon>
        <taxon>Desulfatibacillaceae</taxon>
        <taxon>Desulfatibacillum</taxon>
    </lineage>
</organism>
<feature type="DNA-binding region" description="H-T-H motif" evidence="4">
    <location>
        <begin position="41"/>
        <end position="60"/>
    </location>
</feature>
<keyword evidence="3" id="KW-0804">Transcription</keyword>
<feature type="DNA-binding region" description="H-T-H motif" evidence="4">
    <location>
        <begin position="273"/>
        <end position="292"/>
    </location>
</feature>
<reference evidence="6 7" key="1">
    <citation type="journal article" date="2012" name="Environ. Microbiol.">
        <title>The genome sequence of Desulfatibacillum alkenivorans AK-01: a blueprint for anaerobic alkane oxidation.</title>
        <authorList>
            <person name="Callaghan A.V."/>
            <person name="Morris B.E."/>
            <person name="Pereira I.A."/>
            <person name="McInerney M.J."/>
            <person name="Austin R.N."/>
            <person name="Groves J.T."/>
            <person name="Kukor J.J."/>
            <person name="Suflita J.M."/>
            <person name="Young L.Y."/>
            <person name="Zylstra G.J."/>
            <person name="Wawrik B."/>
        </authorList>
    </citation>
    <scope>NUCLEOTIDE SEQUENCE [LARGE SCALE GENOMIC DNA]</scope>
    <source>
        <strain evidence="6 7">AK-01</strain>
    </source>
</reference>